<protein>
    <recommendedName>
        <fullName evidence="2">histidine kinase</fullName>
        <ecNumber evidence="2">2.7.13.3</ecNumber>
    </recommendedName>
</protein>
<dbReference type="AlphaFoldDB" id="A0A2S1PT60"/>
<dbReference type="EMBL" id="MH028491">
    <property type="protein sequence ID" value="AWH61885.1"/>
    <property type="molecule type" value="Genomic_DNA"/>
</dbReference>
<dbReference type="InterPro" id="IPR005467">
    <property type="entry name" value="His_kinase_dom"/>
</dbReference>
<dbReference type="InterPro" id="IPR036097">
    <property type="entry name" value="HisK_dim/P_sf"/>
</dbReference>
<dbReference type="InterPro" id="IPR004358">
    <property type="entry name" value="Sig_transdc_His_kin-like_C"/>
</dbReference>
<keyword evidence="4" id="KW-0808">Transferase</keyword>
<dbReference type="PANTHER" id="PTHR43065:SF46">
    <property type="entry name" value="C4-DICARBOXYLATE TRANSPORT SENSOR PROTEIN DCTB"/>
    <property type="match status" value="1"/>
</dbReference>
<dbReference type="PANTHER" id="PTHR43065">
    <property type="entry name" value="SENSOR HISTIDINE KINASE"/>
    <property type="match status" value="1"/>
</dbReference>
<dbReference type="PROSITE" id="PS50109">
    <property type="entry name" value="HIS_KIN"/>
    <property type="match status" value="1"/>
</dbReference>
<accession>A0A2S1PT60</accession>
<reference evidence="11" key="1">
    <citation type="journal article" date="2018" name="Environ. Microbiol.">
        <title>Both widespread PEP-CTERM proteins and exopolysaccharides are required for floc formation of Zoogloea resiniphila and other activated sludge bacteria.</title>
        <authorList>
            <person name="Gao N."/>
            <person name="Xia M."/>
            <person name="Dai J."/>
            <person name="Yu D."/>
            <person name="An W."/>
            <person name="Li S."/>
            <person name="Liu S."/>
            <person name="He P."/>
            <person name="Zhang L."/>
            <person name="Wu Z."/>
            <person name="Bi X."/>
            <person name="Chen S."/>
            <person name="Haft D.H."/>
            <person name="Qiu D."/>
        </authorList>
    </citation>
    <scope>NUCLEOTIDE SEQUENCE</scope>
    <source>
        <strain evidence="11">MMB</strain>
    </source>
</reference>
<sequence>MEFTFSQVPIWSYAAAAVAHAVFGVYLGLAWKQGSRGGLLIVAVGVSAAWAALNWAFAVLGWAWLFQLANLLDVLRMGAWFVFLVALLRQPVIQEERIAAPQWPRLVTMAVISLAAFGVLCLSLGLPVYGTPLRTWAGTSLFTAVYGLVLLEFFYRSIPERSRWGGKPVALALGGLFAFDVYMFADALMFSRLDPVVWSVRGVVHALTIPLVAISASRNPEWTFRISVSRQVVFHSTALAASGLYLLLIAGAGYYMRYFGGEWGEAMQLVLLFGGVLLLGVLAFSGAFRARLRVLLAKHFFAYRYDYRTEWLGVTQALSVAGDGSSLGESVVKALSDLVESPGGGVWLRGEDGCFSQQARLNMPHSGVVEQEDSEFCRFLKEREWVVNLEQVRSGAAQGGEAGVPVWSAEISDMWLIVPLISSGVLVGFVVLLTPRTPVDVNWEVLDLLKTAGRQAASYFARMQASEALIEARKFDAFNRMSAFVVHDLKNLVAQMSLMLRNAERHKDNPEFQADMLDTVRHVEERMRGLMAQLMEKTPINQRKPVLLRALVEHIVQSKRMFHPRLSLVEGAPEVAVLAHAERLERILGHIVQNALDATSEHGSVSVELSQEGMQACITVRDTGSGMSAAFIREQLFKPFQTTKASGMGIGAYESQQYVRELGGSLTVQSEVGSGSCFDIRLPIAETVRKSGNEAVAN</sequence>
<evidence type="ECO:0000256" key="3">
    <source>
        <dbReference type="ARBA" id="ARBA00022553"/>
    </source>
</evidence>
<dbReference type="PRINTS" id="PR00344">
    <property type="entry name" value="BCTRLSENSOR"/>
</dbReference>
<evidence type="ECO:0000256" key="1">
    <source>
        <dbReference type="ARBA" id="ARBA00000085"/>
    </source>
</evidence>
<keyword evidence="9" id="KW-0812">Transmembrane</keyword>
<proteinExistence type="predicted"/>
<dbReference type="GO" id="GO:0005524">
    <property type="term" value="F:ATP binding"/>
    <property type="evidence" value="ECO:0007669"/>
    <property type="project" value="UniProtKB-KW"/>
</dbReference>
<name>A0A2S1PT60_9RHOO</name>
<feature type="transmembrane region" description="Helical" evidence="9">
    <location>
        <begin position="169"/>
        <end position="190"/>
    </location>
</feature>
<feature type="transmembrane region" description="Helical" evidence="9">
    <location>
        <begin position="196"/>
        <end position="216"/>
    </location>
</feature>
<evidence type="ECO:0000256" key="6">
    <source>
        <dbReference type="ARBA" id="ARBA00022777"/>
    </source>
</evidence>
<feature type="transmembrane region" description="Helical" evidence="9">
    <location>
        <begin position="414"/>
        <end position="433"/>
    </location>
</feature>
<keyword evidence="7" id="KW-0067">ATP-binding</keyword>
<dbReference type="InterPro" id="IPR036890">
    <property type="entry name" value="HATPase_C_sf"/>
</dbReference>
<dbReference type="InterPro" id="IPR003594">
    <property type="entry name" value="HATPase_dom"/>
</dbReference>
<organism evidence="11">
    <name type="scientific">Zoogloea resiniphila</name>
    <dbReference type="NCBI Taxonomy" id="40561"/>
    <lineage>
        <taxon>Bacteria</taxon>
        <taxon>Pseudomonadati</taxon>
        <taxon>Pseudomonadota</taxon>
        <taxon>Betaproteobacteria</taxon>
        <taxon>Rhodocyclales</taxon>
        <taxon>Zoogloeaceae</taxon>
        <taxon>Zoogloea</taxon>
    </lineage>
</organism>
<evidence type="ECO:0000256" key="8">
    <source>
        <dbReference type="ARBA" id="ARBA00023012"/>
    </source>
</evidence>
<evidence type="ECO:0000256" key="9">
    <source>
        <dbReference type="SAM" id="Phobius"/>
    </source>
</evidence>
<dbReference type="InterPro" id="IPR014265">
    <property type="entry name" value="XrtA/PrsK"/>
</dbReference>
<keyword evidence="5" id="KW-0547">Nucleotide-binding</keyword>
<dbReference type="SMART" id="SM00387">
    <property type="entry name" value="HATPase_c"/>
    <property type="match status" value="1"/>
</dbReference>
<evidence type="ECO:0000256" key="7">
    <source>
        <dbReference type="ARBA" id="ARBA00022840"/>
    </source>
</evidence>
<comment type="catalytic activity">
    <reaction evidence="1">
        <text>ATP + protein L-histidine = ADP + protein N-phospho-L-histidine.</text>
        <dbReference type="EC" id="2.7.13.3"/>
    </reaction>
</comment>
<dbReference type="SUPFAM" id="SSF55781">
    <property type="entry name" value="GAF domain-like"/>
    <property type="match status" value="1"/>
</dbReference>
<feature type="transmembrane region" description="Helical" evidence="9">
    <location>
        <begin position="64"/>
        <end position="88"/>
    </location>
</feature>
<evidence type="ECO:0000259" key="10">
    <source>
        <dbReference type="PROSITE" id="PS50109"/>
    </source>
</evidence>
<feature type="domain" description="Histidine kinase" evidence="10">
    <location>
        <begin position="484"/>
        <end position="686"/>
    </location>
</feature>
<feature type="transmembrane region" description="Helical" evidence="9">
    <location>
        <begin position="237"/>
        <end position="256"/>
    </location>
</feature>
<feature type="transmembrane region" description="Helical" evidence="9">
    <location>
        <begin position="109"/>
        <end position="130"/>
    </location>
</feature>
<feature type="transmembrane region" description="Helical" evidence="9">
    <location>
        <begin position="12"/>
        <end position="31"/>
    </location>
</feature>
<keyword evidence="3" id="KW-0597">Phosphoprotein</keyword>
<feature type="transmembrane region" description="Helical" evidence="9">
    <location>
        <begin position="268"/>
        <end position="288"/>
    </location>
</feature>
<keyword evidence="6 11" id="KW-0418">Kinase</keyword>
<dbReference type="CDD" id="cd00082">
    <property type="entry name" value="HisKA"/>
    <property type="match status" value="1"/>
</dbReference>
<keyword evidence="9" id="KW-0472">Membrane</keyword>
<dbReference type="NCBIfam" id="TIGR02916">
    <property type="entry name" value="PEP_his_kin"/>
    <property type="match status" value="1"/>
</dbReference>
<dbReference type="InterPro" id="IPR003661">
    <property type="entry name" value="HisK_dim/P_dom"/>
</dbReference>
<dbReference type="GO" id="GO:0000155">
    <property type="term" value="F:phosphorelay sensor kinase activity"/>
    <property type="evidence" value="ECO:0007669"/>
    <property type="project" value="InterPro"/>
</dbReference>
<dbReference type="EC" id="2.7.13.3" evidence="2"/>
<feature type="transmembrane region" description="Helical" evidence="9">
    <location>
        <begin position="136"/>
        <end position="157"/>
    </location>
</feature>
<evidence type="ECO:0000256" key="2">
    <source>
        <dbReference type="ARBA" id="ARBA00012438"/>
    </source>
</evidence>
<dbReference type="Gene3D" id="3.30.565.10">
    <property type="entry name" value="Histidine kinase-like ATPase, C-terminal domain"/>
    <property type="match status" value="1"/>
</dbReference>
<evidence type="ECO:0000256" key="5">
    <source>
        <dbReference type="ARBA" id="ARBA00022741"/>
    </source>
</evidence>
<keyword evidence="8" id="KW-0902">Two-component regulatory system</keyword>
<dbReference type="Pfam" id="PF02518">
    <property type="entry name" value="HATPase_c"/>
    <property type="match status" value="1"/>
</dbReference>
<feature type="transmembrane region" description="Helical" evidence="9">
    <location>
        <begin position="38"/>
        <end position="58"/>
    </location>
</feature>
<dbReference type="SUPFAM" id="SSF47384">
    <property type="entry name" value="Homodimeric domain of signal transducing histidine kinase"/>
    <property type="match status" value="1"/>
</dbReference>
<dbReference type="SUPFAM" id="SSF55874">
    <property type="entry name" value="ATPase domain of HSP90 chaperone/DNA topoisomerase II/histidine kinase"/>
    <property type="match status" value="1"/>
</dbReference>
<evidence type="ECO:0000313" key="11">
    <source>
        <dbReference type="EMBL" id="AWH61885.1"/>
    </source>
</evidence>
<evidence type="ECO:0000256" key="4">
    <source>
        <dbReference type="ARBA" id="ARBA00022679"/>
    </source>
</evidence>
<keyword evidence="9" id="KW-1133">Transmembrane helix</keyword>